<dbReference type="Gene3D" id="1.10.3720.10">
    <property type="entry name" value="MetI-like"/>
    <property type="match status" value="1"/>
</dbReference>
<dbReference type="AlphaFoldDB" id="A0A1I5TH98"/>
<feature type="compositionally biased region" description="Low complexity" evidence="8">
    <location>
        <begin position="1"/>
        <end position="17"/>
    </location>
</feature>
<accession>A0A1I5TH98</accession>
<gene>
    <name evidence="10" type="ORF">SAMN05421810_103529</name>
</gene>
<keyword evidence="3" id="KW-1003">Cell membrane</keyword>
<feature type="domain" description="ABC transmembrane type-1" evidence="9">
    <location>
        <begin position="115"/>
        <end position="328"/>
    </location>
</feature>
<feature type="transmembrane region" description="Helical" evidence="7">
    <location>
        <begin position="152"/>
        <end position="172"/>
    </location>
</feature>
<proteinExistence type="inferred from homology"/>
<feature type="transmembrane region" description="Helical" evidence="7">
    <location>
        <begin position="307"/>
        <end position="328"/>
    </location>
</feature>
<dbReference type="SUPFAM" id="SSF161098">
    <property type="entry name" value="MetI-like"/>
    <property type="match status" value="1"/>
</dbReference>
<evidence type="ECO:0000256" key="2">
    <source>
        <dbReference type="ARBA" id="ARBA00022448"/>
    </source>
</evidence>
<dbReference type="GO" id="GO:0055085">
    <property type="term" value="P:transmembrane transport"/>
    <property type="evidence" value="ECO:0007669"/>
    <property type="project" value="InterPro"/>
</dbReference>
<keyword evidence="4 7" id="KW-0812">Transmembrane</keyword>
<evidence type="ECO:0000313" key="11">
    <source>
        <dbReference type="Proteomes" id="UP000198727"/>
    </source>
</evidence>
<feature type="transmembrane region" description="Helical" evidence="7">
    <location>
        <begin position="42"/>
        <end position="64"/>
    </location>
</feature>
<evidence type="ECO:0000256" key="1">
    <source>
        <dbReference type="ARBA" id="ARBA00004651"/>
    </source>
</evidence>
<evidence type="ECO:0000313" key="10">
    <source>
        <dbReference type="EMBL" id="SFP82429.1"/>
    </source>
</evidence>
<evidence type="ECO:0000256" key="3">
    <source>
        <dbReference type="ARBA" id="ARBA00022475"/>
    </source>
</evidence>
<evidence type="ECO:0000259" key="9">
    <source>
        <dbReference type="PROSITE" id="PS50928"/>
    </source>
</evidence>
<dbReference type="STRING" id="587909.SAMN05421810_103529"/>
<comment type="similarity">
    <text evidence="7">Belongs to the binding-protein-dependent transport system permease family.</text>
</comment>
<evidence type="ECO:0000256" key="8">
    <source>
        <dbReference type="SAM" id="MobiDB-lite"/>
    </source>
</evidence>
<evidence type="ECO:0000256" key="5">
    <source>
        <dbReference type="ARBA" id="ARBA00022989"/>
    </source>
</evidence>
<feature type="compositionally biased region" description="Pro residues" evidence="8">
    <location>
        <begin position="18"/>
        <end position="27"/>
    </location>
</feature>
<protein>
    <submittedName>
        <fullName evidence="10">Arabinogalactan oligomer / maltooligosaccharide transport system permease protein</fullName>
    </submittedName>
</protein>
<evidence type="ECO:0000256" key="6">
    <source>
        <dbReference type="ARBA" id="ARBA00023136"/>
    </source>
</evidence>
<dbReference type="InterPro" id="IPR035906">
    <property type="entry name" value="MetI-like_sf"/>
</dbReference>
<dbReference type="InterPro" id="IPR000515">
    <property type="entry name" value="MetI-like"/>
</dbReference>
<dbReference type="InterPro" id="IPR050809">
    <property type="entry name" value="UgpAE/MalFG_permease"/>
</dbReference>
<dbReference type="Proteomes" id="UP000198727">
    <property type="component" value="Unassembled WGS sequence"/>
</dbReference>
<dbReference type="PANTHER" id="PTHR43227:SF7">
    <property type="entry name" value="ARABINOOLIGOSACCHARIDES TRANSPORT SYSTEM PERMEASE PROTEIN ARAP"/>
    <property type="match status" value="1"/>
</dbReference>
<dbReference type="CDD" id="cd06261">
    <property type="entry name" value="TM_PBP2"/>
    <property type="match status" value="1"/>
</dbReference>
<keyword evidence="6 7" id="KW-0472">Membrane</keyword>
<reference evidence="11" key="1">
    <citation type="submission" date="2016-10" db="EMBL/GenBank/DDBJ databases">
        <authorList>
            <person name="Varghese N."/>
            <person name="Submissions S."/>
        </authorList>
    </citation>
    <scope>NUCLEOTIDE SEQUENCE [LARGE SCALE GENOMIC DNA]</scope>
    <source>
        <strain evidence="11">CGMCC 4.5579</strain>
    </source>
</reference>
<organism evidence="10 11">
    <name type="scientific">Amycolatopsis arida</name>
    <dbReference type="NCBI Taxonomy" id="587909"/>
    <lineage>
        <taxon>Bacteria</taxon>
        <taxon>Bacillati</taxon>
        <taxon>Actinomycetota</taxon>
        <taxon>Actinomycetes</taxon>
        <taxon>Pseudonocardiales</taxon>
        <taxon>Pseudonocardiaceae</taxon>
        <taxon>Amycolatopsis</taxon>
    </lineage>
</organism>
<sequence length="341" mass="36927">MTSTPTTPTAPGTAAAPLGPPPTPPRTPPRRRRLAGFFGRHYYAWAMVAPVVLVLAVLVLYPLARGVFLSLTNATEMNSGGTIGVNEIPATYEFVGLRNYIEVLSGADGTFYPRLLWTLQWTVICVTLHYSLGLGLAVLLNRALRGRTLYRMLLILPWAVPPFVAAFGWRLILNNEGGLLNAVLGMVGVPGVDWLGQPLAAKVSVIMVNVWLGVPFMMVALLGGLQTVPRELYEAAEMDGATPWQRFRAVTLPGLRPVSGTVILLGTIWTFNQFPVIALLTGGGPGGATDILVTEAYYQAFQGIRDYAGAATYGAIIASMLIVFAFFYRRWLARTANEVFG</sequence>
<evidence type="ECO:0000256" key="4">
    <source>
        <dbReference type="ARBA" id="ARBA00022692"/>
    </source>
</evidence>
<feature type="region of interest" description="Disordered" evidence="8">
    <location>
        <begin position="1"/>
        <end position="30"/>
    </location>
</feature>
<feature type="transmembrane region" description="Helical" evidence="7">
    <location>
        <begin position="203"/>
        <end position="225"/>
    </location>
</feature>
<evidence type="ECO:0000256" key="7">
    <source>
        <dbReference type="RuleBase" id="RU363032"/>
    </source>
</evidence>
<dbReference type="PROSITE" id="PS50928">
    <property type="entry name" value="ABC_TM1"/>
    <property type="match status" value="1"/>
</dbReference>
<comment type="subcellular location">
    <subcellularLocation>
        <location evidence="1 7">Cell membrane</location>
        <topology evidence="1 7">Multi-pass membrane protein</topology>
    </subcellularLocation>
</comment>
<dbReference type="GO" id="GO:0005886">
    <property type="term" value="C:plasma membrane"/>
    <property type="evidence" value="ECO:0007669"/>
    <property type="project" value="UniProtKB-SubCell"/>
</dbReference>
<dbReference type="Pfam" id="PF00528">
    <property type="entry name" value="BPD_transp_1"/>
    <property type="match status" value="1"/>
</dbReference>
<dbReference type="EMBL" id="FOWW01000003">
    <property type="protein sequence ID" value="SFP82429.1"/>
    <property type="molecule type" value="Genomic_DNA"/>
</dbReference>
<keyword evidence="11" id="KW-1185">Reference proteome</keyword>
<name>A0A1I5TH98_9PSEU</name>
<dbReference type="OrthoDB" id="34224at2"/>
<keyword evidence="5 7" id="KW-1133">Transmembrane helix</keyword>
<keyword evidence="2 7" id="KW-0813">Transport</keyword>
<feature type="transmembrane region" description="Helical" evidence="7">
    <location>
        <begin position="119"/>
        <end position="140"/>
    </location>
</feature>
<dbReference type="PANTHER" id="PTHR43227">
    <property type="entry name" value="BLL4140 PROTEIN"/>
    <property type="match status" value="1"/>
</dbReference>